<evidence type="ECO:0000313" key="1">
    <source>
        <dbReference type="EMBL" id="EXM40118.1"/>
    </source>
</evidence>
<accession>A0A011VZZ4</accession>
<dbReference type="AlphaFoldDB" id="A0A011VZZ4"/>
<dbReference type="NCBIfam" id="NF038335">
    <property type="entry name" value="YPO0640_fam"/>
    <property type="match status" value="1"/>
</dbReference>
<comment type="caution">
    <text evidence="1">The sequence shown here is derived from an EMBL/GenBank/DDBJ whole genome shotgun (WGS) entry which is preliminary data.</text>
</comment>
<name>A0A011VZZ4_RUMAL</name>
<dbReference type="EMBL" id="JEOB01000002">
    <property type="protein sequence ID" value="EXM40118.1"/>
    <property type="molecule type" value="Genomic_DNA"/>
</dbReference>
<dbReference type="PATRIC" id="fig|1341156.4.peg.1615"/>
<dbReference type="RefSeq" id="WP_037286061.1">
    <property type="nucleotide sequence ID" value="NZ_JEOB01000002.1"/>
</dbReference>
<dbReference type="Gene3D" id="3.40.1580.10">
    <property type="entry name" value="SMI1/KNR4-like"/>
    <property type="match status" value="1"/>
</dbReference>
<proteinExistence type="predicted"/>
<reference evidence="1 2" key="1">
    <citation type="submission" date="2013-06" db="EMBL/GenBank/DDBJ databases">
        <title>Rumen cellulosomics: divergent fiber-degrading strategies revealed by comparative genome-wide analysis of six Ruminococcal strains.</title>
        <authorList>
            <person name="Dassa B."/>
            <person name="Borovok I."/>
            <person name="Lamed R."/>
            <person name="Flint H."/>
            <person name="Yeoman C.J."/>
            <person name="White B."/>
            <person name="Bayer E.A."/>
        </authorList>
    </citation>
    <scope>NUCLEOTIDE SEQUENCE [LARGE SCALE GENOMIC DNA]</scope>
    <source>
        <strain evidence="1 2">SY3</strain>
    </source>
</reference>
<dbReference type="Proteomes" id="UP000021369">
    <property type="component" value="Unassembled WGS sequence"/>
</dbReference>
<dbReference type="OrthoDB" id="2086237at2"/>
<dbReference type="InterPro" id="IPR037883">
    <property type="entry name" value="Knr4/Smi1-like_sf"/>
</dbReference>
<evidence type="ECO:0008006" key="3">
    <source>
        <dbReference type="Google" id="ProtNLM"/>
    </source>
</evidence>
<protein>
    <recommendedName>
        <fullName evidence="3">Knr4/Smi1-like domain-containing protein</fullName>
    </recommendedName>
</protein>
<organism evidence="1 2">
    <name type="scientific">Ruminococcus albus SY3</name>
    <dbReference type="NCBI Taxonomy" id="1341156"/>
    <lineage>
        <taxon>Bacteria</taxon>
        <taxon>Bacillati</taxon>
        <taxon>Bacillota</taxon>
        <taxon>Clostridia</taxon>
        <taxon>Eubacteriales</taxon>
        <taxon>Oscillospiraceae</taxon>
        <taxon>Ruminococcus</taxon>
    </lineage>
</organism>
<sequence length="142" mass="16693">MYTDFLSKLPDTAAYEKPTQEKINDADKEFYYLFEVGLPKDYIKLLHHTNGLSYDGRSICGVYEEEFLTEYPRKKSMDIIRFNSSFRDMTDITDYILLGKSSIDYIVYNTSEKKYQILSNGTMESFGTFDSFIELLYAFFEV</sequence>
<dbReference type="SUPFAM" id="SSF160631">
    <property type="entry name" value="SMI1/KNR4-like"/>
    <property type="match status" value="1"/>
</dbReference>
<gene>
    <name evidence="1" type="ORF">RASY3_06015</name>
</gene>
<evidence type="ECO:0000313" key="2">
    <source>
        <dbReference type="Proteomes" id="UP000021369"/>
    </source>
</evidence>
<keyword evidence="2" id="KW-1185">Reference proteome</keyword>